<dbReference type="Proteomes" id="UP000018412">
    <property type="component" value="Unassembled WGS sequence"/>
</dbReference>
<dbReference type="InterPro" id="IPR010315">
    <property type="entry name" value="DUF915_hydro-like"/>
</dbReference>
<dbReference type="Gene3D" id="3.40.50.1820">
    <property type="entry name" value="alpha/beta hydrolase"/>
    <property type="match status" value="1"/>
</dbReference>
<dbReference type="InterPro" id="IPR029058">
    <property type="entry name" value="AB_hydrolase_fold"/>
</dbReference>
<keyword evidence="1" id="KW-0378">Hydrolase</keyword>
<proteinExistence type="predicted"/>
<accession>A0A829M0I8</accession>
<gene>
    <name evidence="1" type="ORF">NB22_04635</name>
</gene>
<dbReference type="AlphaFoldDB" id="A0A829M0I8"/>
<comment type="caution">
    <text evidence="1">The sequence shown here is derived from an EMBL/GenBank/DDBJ whole genome shotgun (WGS) entry which is preliminary data.</text>
</comment>
<dbReference type="SUPFAM" id="SSF53474">
    <property type="entry name" value="alpha/beta-Hydrolases"/>
    <property type="match status" value="1"/>
</dbReference>
<name>A0A829M0I8_LIMFE</name>
<dbReference type="GO" id="GO:0016787">
    <property type="term" value="F:hydrolase activity"/>
    <property type="evidence" value="ECO:0007669"/>
    <property type="project" value="UniProtKB-KW"/>
</dbReference>
<evidence type="ECO:0000313" key="2">
    <source>
        <dbReference type="Proteomes" id="UP000018412"/>
    </source>
</evidence>
<protein>
    <submittedName>
        <fullName evidence="1">Hydrolase</fullName>
    </submittedName>
</protein>
<organism evidence="1 2">
    <name type="scientific">Limosilactobacillus fermentum NB-22</name>
    <dbReference type="NCBI Taxonomy" id="1408443"/>
    <lineage>
        <taxon>Bacteria</taxon>
        <taxon>Bacillati</taxon>
        <taxon>Bacillota</taxon>
        <taxon>Bacilli</taxon>
        <taxon>Lactobacillales</taxon>
        <taxon>Lactobacillaceae</taxon>
        <taxon>Limosilactobacillus</taxon>
    </lineage>
</organism>
<reference evidence="1 2" key="2">
    <citation type="journal article" date="2015" name="Genome Announc.">
        <title>Draft Genome Sequence of Lactobacillus fermentum NB-22.</title>
        <authorList>
            <person name="Chaplin A.V."/>
            <person name="Shkoporov A.N."/>
            <person name="Efimov B.A."/>
            <person name="Pikina A.P."/>
            <person name="Borisova O.Y."/>
            <person name="Gladko I.A."/>
            <person name="Postnikova E.A."/>
            <person name="Lordkipanidze A.E."/>
            <person name="Kafarskaia L.I."/>
        </authorList>
    </citation>
    <scope>NUCLEOTIDE SEQUENCE [LARGE SCALE GENOMIC DNA]</scope>
    <source>
        <strain evidence="1 2">NB-22</strain>
    </source>
</reference>
<evidence type="ECO:0000313" key="1">
    <source>
        <dbReference type="EMBL" id="ESS01448.1"/>
    </source>
</evidence>
<dbReference type="Pfam" id="PF06028">
    <property type="entry name" value="DUF915"/>
    <property type="match status" value="1"/>
</dbReference>
<dbReference type="EMBL" id="AYHA01000087">
    <property type="protein sequence ID" value="ESS01448.1"/>
    <property type="molecule type" value="Genomic_DNA"/>
</dbReference>
<sequence>MTMFKKVLRRVAIGLAVIIVVLAGVQLYLLRGTPGKAITPTNSSVKYSATPTLLIPGWGGNTWTYTKLINYYQDQNIATNVMVVRVAPTGAVQVSGSLKGKQNPLIQFIYDWNYSTTYQPQVRELTQVLQVLATKYHVQKLNVIAHSYGGTELLHAYIGSKTLQREIALQKVVFLGVPVDESFGTNTKYTKWLFKKSHDQMFKTMLKEVKEAQLPRGLVFYNWMGSDEGKSTTDGEVPQIQSLMLKTLIKHKHVHYHQHIFTDTTHTELHQRVKIIKKIAHVIWGKE</sequence>
<reference evidence="2" key="1">
    <citation type="submission" date="2013-10" db="EMBL/GenBank/DDBJ databases">
        <title>Draft genome sequence of Lactobacillus fermentum NB-22.</title>
        <authorList>
            <person name="Chaplin A.V."/>
            <person name="Shkoporov A.N."/>
            <person name="Khokhlova E.V."/>
            <person name="Efimov B.A."/>
            <person name="Kafarskaia L.I."/>
        </authorList>
    </citation>
    <scope>NUCLEOTIDE SEQUENCE [LARGE SCALE GENOMIC DNA]</scope>
    <source>
        <strain evidence="2">NB-22</strain>
    </source>
</reference>